<dbReference type="Proteomes" id="UP001152797">
    <property type="component" value="Unassembled WGS sequence"/>
</dbReference>
<dbReference type="SUPFAM" id="SSF54001">
    <property type="entry name" value="Cysteine proteinases"/>
    <property type="match status" value="1"/>
</dbReference>
<evidence type="ECO:0000256" key="1">
    <source>
        <dbReference type="SAM" id="MobiDB-lite"/>
    </source>
</evidence>
<protein>
    <submittedName>
        <fullName evidence="5">Ubiquitin carboxyl-terminal hydrolase 8 (Deubiquitinating enzyme 8) (AtUBP8) (Ubiquitin thioesterase 8) (Ubiquitin-specific-processing protease 8)</fullName>
    </submittedName>
</protein>
<dbReference type="GO" id="GO:0004843">
    <property type="term" value="F:cysteine-type deubiquitinase activity"/>
    <property type="evidence" value="ECO:0007669"/>
    <property type="project" value="InterPro"/>
</dbReference>
<dbReference type="GO" id="GO:0016579">
    <property type="term" value="P:protein deubiquitination"/>
    <property type="evidence" value="ECO:0007669"/>
    <property type="project" value="InterPro"/>
</dbReference>
<dbReference type="EMBL" id="CAMXCT030003458">
    <property type="protein sequence ID" value="CAL4791932.1"/>
    <property type="molecule type" value="Genomic_DNA"/>
</dbReference>
<dbReference type="InterPro" id="IPR028889">
    <property type="entry name" value="USP"/>
</dbReference>
<keyword evidence="6" id="KW-1185">Reference proteome</keyword>
<dbReference type="PROSITE" id="PS00972">
    <property type="entry name" value="USP_1"/>
    <property type="match status" value="1"/>
</dbReference>
<dbReference type="InterPro" id="IPR001394">
    <property type="entry name" value="Peptidase_C19_UCH"/>
</dbReference>
<evidence type="ECO:0000313" key="6">
    <source>
        <dbReference type="Proteomes" id="UP001152797"/>
    </source>
</evidence>
<organism evidence="4">
    <name type="scientific">Cladocopium goreaui</name>
    <dbReference type="NCBI Taxonomy" id="2562237"/>
    <lineage>
        <taxon>Eukaryota</taxon>
        <taxon>Sar</taxon>
        <taxon>Alveolata</taxon>
        <taxon>Dinophyceae</taxon>
        <taxon>Suessiales</taxon>
        <taxon>Symbiodiniaceae</taxon>
        <taxon>Cladocopium</taxon>
    </lineage>
</organism>
<dbReference type="GO" id="GO:0016020">
    <property type="term" value="C:membrane"/>
    <property type="evidence" value="ECO:0007669"/>
    <property type="project" value="InterPro"/>
</dbReference>
<dbReference type="EMBL" id="CAMXCT020003458">
    <property type="protein sequence ID" value="CAL1157995.1"/>
    <property type="molecule type" value="Genomic_DNA"/>
</dbReference>
<evidence type="ECO:0000313" key="4">
    <source>
        <dbReference type="EMBL" id="CAI4004620.1"/>
    </source>
</evidence>
<dbReference type="PROSITE" id="PS50235">
    <property type="entry name" value="USP_3"/>
    <property type="match status" value="1"/>
</dbReference>
<dbReference type="InterPro" id="IPR050185">
    <property type="entry name" value="Ub_carboxyl-term_hydrolase"/>
</dbReference>
<dbReference type="PANTHER" id="PTHR21646">
    <property type="entry name" value="UBIQUITIN CARBOXYL-TERMINAL HYDROLASE"/>
    <property type="match status" value="1"/>
</dbReference>
<name>A0A9P1D803_9DINO</name>
<accession>A0A9P1D803</accession>
<dbReference type="GO" id="GO:0006508">
    <property type="term" value="P:proteolysis"/>
    <property type="evidence" value="ECO:0007669"/>
    <property type="project" value="UniProtKB-KW"/>
</dbReference>
<feature type="domain" description="USP" evidence="3">
    <location>
        <begin position="923"/>
        <end position="1487"/>
    </location>
</feature>
<feature type="transmembrane region" description="Helical" evidence="2">
    <location>
        <begin position="506"/>
        <end position="528"/>
    </location>
</feature>
<evidence type="ECO:0000313" key="5">
    <source>
        <dbReference type="EMBL" id="CAL4791932.1"/>
    </source>
</evidence>
<feature type="transmembrane region" description="Helical" evidence="2">
    <location>
        <begin position="540"/>
        <end position="561"/>
    </location>
</feature>
<dbReference type="InterPro" id="IPR004316">
    <property type="entry name" value="SWEET_rpt"/>
</dbReference>
<proteinExistence type="predicted"/>
<reference evidence="4" key="1">
    <citation type="submission" date="2022-10" db="EMBL/GenBank/DDBJ databases">
        <authorList>
            <person name="Chen Y."/>
            <person name="Dougan E. K."/>
            <person name="Chan C."/>
            <person name="Rhodes N."/>
            <person name="Thang M."/>
        </authorList>
    </citation>
    <scope>NUCLEOTIDE SEQUENCE</scope>
</reference>
<feature type="transmembrane region" description="Helical" evidence="2">
    <location>
        <begin position="567"/>
        <end position="593"/>
    </location>
</feature>
<feature type="compositionally biased region" description="Basic and acidic residues" evidence="1">
    <location>
        <begin position="655"/>
        <end position="668"/>
    </location>
</feature>
<dbReference type="PROSITE" id="PS00973">
    <property type="entry name" value="USP_2"/>
    <property type="match status" value="1"/>
</dbReference>
<feature type="transmembrane region" description="Helical" evidence="2">
    <location>
        <begin position="605"/>
        <end position="623"/>
    </location>
</feature>
<dbReference type="Pfam" id="PF00443">
    <property type="entry name" value="UCH"/>
    <property type="match status" value="1"/>
</dbReference>
<keyword evidence="2" id="KW-1133">Transmembrane helix</keyword>
<dbReference type="InterPro" id="IPR038765">
    <property type="entry name" value="Papain-like_cys_pep_sf"/>
</dbReference>
<keyword evidence="2" id="KW-0472">Membrane</keyword>
<evidence type="ECO:0000256" key="2">
    <source>
        <dbReference type="SAM" id="Phobius"/>
    </source>
</evidence>
<evidence type="ECO:0000259" key="3">
    <source>
        <dbReference type="PROSITE" id="PS50235"/>
    </source>
</evidence>
<dbReference type="InterPro" id="IPR018200">
    <property type="entry name" value="USP_CS"/>
</dbReference>
<sequence>MLEGDDPLEDYQVVDGSSILLETRSSRSLPSRDLVDDRQAWPFFHRLRKDFKQKTYKDPQDPNVILEVDDKIDAAAKEEGRRSSVSSECKWYAATVVQVEGSRLLVQFHNRPKPKGAQLESTDLVLEGLTPELIEVGMQYESLDSRGCWHQVRITRRNLDPPDTYEAQLLDENTTWPVVQPGNIRELCALTEEAKKAFKKVFARYANNDIIEGLSCNIHSVMTKILAISAILVPICAQTLGQDFLTQKQDVAAPLKVQAGQPANIAAEKVPRAASDAKAAAQVAEQAARLATQAAAVATASAGTAATSATSATSANVKAATAAATGGDPVASVAAAQLATRAAASQAGVAAAAAAQAARLASRAAQSASAAAAAASAGNATVETAATASVPASNQAVLSNALQAASIPGSSPVLQWHPWHPLQIWSQLSTLERLLTGISFAGMIKALCMAGNILVQVSPYPQVQRWELRGCTGESDPAPYVSIAFGGWQWCYYGFFAYFVTARSGFLILVHSNILGAILGTYYTITYYRNCKHPDMLQNLQKYLAAVISLVMLQLCTLFMLPVERALFMTGLVSSFCSFVGALSMLFVLPAVLKNQDSRAIPGPLVLANLISAIVWCICGAMLSDPMIAAPNFVCCVSSTLCLYLKFLYPSPEDLRPQPGPEKEEKKGAPGAQATRRVRPRPWKLGHGGQPPEATEATPLADCDCGTGGISIIQQEKDRQLRWTFGGADSPKVAQLLKEPFGTEAGVKLDGFLEYWRQQIAASGNKLNYWLQQELLRLFQRAGVEMGNEEDQLLAQGREWIERDSTRLAQYRTNTIPSYQDIRDFRDFRIYDKLDCRFGREWKQAEVMEVDWEEMTILVQSRDVNSVASPTTKAQRQWIPMESDRLAEYETKSLESPEHEGDPGPLLARSVSRGGVCPQPGACGLQNLGNTCFINSTLQCLSNSMELRTFFAGTSGEAPLYLDQISASPLSTQGRIAREFSKLLRDMWSNENKSVAPATLKKLIGQKRPEFAGYQQHDAQELLCYLLDALHEDVNRASYPYPTEEEDEKTKSDEVKAREMWAKHKRRSDSTIVDLFQFQIRSELTCPVCSRVSVTFDPIMYLTLPVPKPPHSVPLTVLLSDFPRSPPRTMELEVEKSATIEELESALWRALQRTPAEVPSCFCFADVYYGRIYRQFDPQNLVSDFRQNDNIVAFEVPLCPGVRLQDHVFIPLVCRKKQKPTQFSSQTWQYEKFEPPRIVAVPRDASNGEVFKQLKDMAEYLLESCQIEQPWNFEILTNVDNYATKAGDLLLEDHGLFLAPQQLAIDFDEHAEQLKELLPKATKRSQAGPGTTLSACLAKSMEREVLSEMDSVYCKKCKETNEHRCQTKKLDLWSLPVCLIVHLKRFGRERLDGPLVKIGCSVDFPNELDLEEYMCQKGARSASSTRYELYGVINHHGNVGGGHYTANAVVVPPSAKTLELGEWFNFNDSIVSRATRLVLEHSSWMGV</sequence>
<feature type="region of interest" description="Disordered" evidence="1">
    <location>
        <begin position="655"/>
        <end position="699"/>
    </location>
</feature>
<dbReference type="OrthoDB" id="292964at2759"/>
<keyword evidence="5" id="KW-0378">Hydrolase</keyword>
<comment type="caution">
    <text evidence="4">The sequence shown here is derived from an EMBL/GenBank/DDBJ whole genome shotgun (WGS) entry which is preliminary data.</text>
</comment>
<dbReference type="EMBL" id="CAMXCT010003458">
    <property type="protein sequence ID" value="CAI4004620.1"/>
    <property type="molecule type" value="Genomic_DNA"/>
</dbReference>
<dbReference type="Gene3D" id="3.90.70.10">
    <property type="entry name" value="Cysteine proteinases"/>
    <property type="match status" value="2"/>
</dbReference>
<dbReference type="PANTHER" id="PTHR21646:SF46">
    <property type="entry name" value="UBIQUITIN CARBOXYL-TERMINAL HYDROLASE"/>
    <property type="match status" value="1"/>
</dbReference>
<gene>
    <name evidence="4" type="ORF">C1SCF055_LOCUS30396</name>
</gene>
<dbReference type="Gene3D" id="1.20.1280.290">
    <property type="match status" value="1"/>
</dbReference>
<keyword evidence="2" id="KW-0812">Transmembrane</keyword>
<dbReference type="Pfam" id="PF03083">
    <property type="entry name" value="MtN3_slv"/>
    <property type="match status" value="1"/>
</dbReference>
<reference evidence="5 6" key="2">
    <citation type="submission" date="2024-05" db="EMBL/GenBank/DDBJ databases">
        <authorList>
            <person name="Chen Y."/>
            <person name="Shah S."/>
            <person name="Dougan E. K."/>
            <person name="Thang M."/>
            <person name="Chan C."/>
        </authorList>
    </citation>
    <scope>NUCLEOTIDE SEQUENCE [LARGE SCALE GENOMIC DNA]</scope>
</reference>
<keyword evidence="5" id="KW-0645">Protease</keyword>